<reference evidence="1" key="1">
    <citation type="journal article" date="2014" name="Front. Microbiol.">
        <title>High frequency of phylogenetically diverse reductive dehalogenase-homologous genes in deep subseafloor sedimentary metagenomes.</title>
        <authorList>
            <person name="Kawai M."/>
            <person name="Futagami T."/>
            <person name="Toyoda A."/>
            <person name="Takaki Y."/>
            <person name="Nishi S."/>
            <person name="Hori S."/>
            <person name="Arai W."/>
            <person name="Tsubouchi T."/>
            <person name="Morono Y."/>
            <person name="Uchiyama I."/>
            <person name="Ito T."/>
            <person name="Fujiyama A."/>
            <person name="Inagaki F."/>
            <person name="Takami H."/>
        </authorList>
    </citation>
    <scope>NUCLEOTIDE SEQUENCE</scope>
    <source>
        <strain evidence="1">Expedition CK06-06</strain>
    </source>
</reference>
<name>X1TA98_9ZZZZ</name>
<accession>X1TA98</accession>
<comment type="caution">
    <text evidence="1">The sequence shown here is derived from an EMBL/GenBank/DDBJ whole genome shotgun (WGS) entry which is preliminary data.</text>
</comment>
<dbReference type="EMBL" id="BARW01024000">
    <property type="protein sequence ID" value="GAI88321.1"/>
    <property type="molecule type" value="Genomic_DNA"/>
</dbReference>
<organism evidence="1">
    <name type="scientific">marine sediment metagenome</name>
    <dbReference type="NCBI Taxonomy" id="412755"/>
    <lineage>
        <taxon>unclassified sequences</taxon>
        <taxon>metagenomes</taxon>
        <taxon>ecological metagenomes</taxon>
    </lineage>
</organism>
<protein>
    <submittedName>
        <fullName evidence="1">Uncharacterized protein</fullName>
    </submittedName>
</protein>
<dbReference type="AlphaFoldDB" id="X1TA98"/>
<evidence type="ECO:0000313" key="1">
    <source>
        <dbReference type="EMBL" id="GAI88321.1"/>
    </source>
</evidence>
<gene>
    <name evidence="1" type="ORF">S12H4_39668</name>
</gene>
<sequence length="46" mass="4832">MALGALISLGLATKVAAIAIAVKILRRKKNLAKLKAKKESPNEDSS</sequence>
<proteinExistence type="predicted"/>